<proteinExistence type="inferred from homology"/>
<gene>
    <name evidence="3" type="ORF">SAMN05216464_11915</name>
</gene>
<dbReference type="PANTHER" id="PTHR24321">
    <property type="entry name" value="DEHYDROGENASES, SHORT CHAIN"/>
    <property type="match status" value="1"/>
</dbReference>
<name>A0A1G7LK20_9SPHI</name>
<protein>
    <submittedName>
        <fullName evidence="3">NAD(P)-dependent dehydrogenase, short-chain alcohol dehydrogenase family</fullName>
    </submittedName>
</protein>
<dbReference type="NCBIfam" id="NF005559">
    <property type="entry name" value="PRK07231.1"/>
    <property type="match status" value="1"/>
</dbReference>
<evidence type="ECO:0000256" key="2">
    <source>
        <dbReference type="ARBA" id="ARBA00023002"/>
    </source>
</evidence>
<dbReference type="Proteomes" id="UP000199072">
    <property type="component" value="Unassembled WGS sequence"/>
</dbReference>
<dbReference type="GO" id="GO:0016491">
    <property type="term" value="F:oxidoreductase activity"/>
    <property type="evidence" value="ECO:0007669"/>
    <property type="project" value="UniProtKB-KW"/>
</dbReference>
<reference evidence="3 4" key="1">
    <citation type="submission" date="2016-10" db="EMBL/GenBank/DDBJ databases">
        <authorList>
            <person name="de Groot N.N."/>
        </authorList>
    </citation>
    <scope>NUCLEOTIDE SEQUENCE [LARGE SCALE GENOMIC DNA]</scope>
    <source>
        <strain evidence="3 4">47C3B</strain>
    </source>
</reference>
<keyword evidence="2" id="KW-0560">Oxidoreductase</keyword>
<keyword evidence="4" id="KW-1185">Reference proteome</keyword>
<dbReference type="Gene3D" id="3.40.50.720">
    <property type="entry name" value="NAD(P)-binding Rossmann-like Domain"/>
    <property type="match status" value="1"/>
</dbReference>
<evidence type="ECO:0000256" key="1">
    <source>
        <dbReference type="ARBA" id="ARBA00006484"/>
    </source>
</evidence>
<dbReference type="InterPro" id="IPR036291">
    <property type="entry name" value="NAD(P)-bd_dom_sf"/>
</dbReference>
<organism evidence="3 4">
    <name type="scientific">Mucilaginibacter pineti</name>
    <dbReference type="NCBI Taxonomy" id="1391627"/>
    <lineage>
        <taxon>Bacteria</taxon>
        <taxon>Pseudomonadati</taxon>
        <taxon>Bacteroidota</taxon>
        <taxon>Sphingobacteriia</taxon>
        <taxon>Sphingobacteriales</taxon>
        <taxon>Sphingobacteriaceae</taxon>
        <taxon>Mucilaginibacter</taxon>
    </lineage>
</organism>
<dbReference type="STRING" id="1391627.SAMN05216464_11915"/>
<dbReference type="PRINTS" id="PR00080">
    <property type="entry name" value="SDRFAMILY"/>
</dbReference>
<dbReference type="InterPro" id="IPR002347">
    <property type="entry name" value="SDR_fam"/>
</dbReference>
<evidence type="ECO:0000313" key="3">
    <source>
        <dbReference type="EMBL" id="SDF49848.1"/>
    </source>
</evidence>
<dbReference type="PANTHER" id="PTHR24321:SF8">
    <property type="entry name" value="ESTRADIOL 17-BETA-DEHYDROGENASE 8-RELATED"/>
    <property type="match status" value="1"/>
</dbReference>
<dbReference type="EMBL" id="FNAI01000019">
    <property type="protein sequence ID" value="SDF49848.1"/>
    <property type="molecule type" value="Genomic_DNA"/>
</dbReference>
<comment type="similarity">
    <text evidence="1">Belongs to the short-chain dehydrogenases/reductases (SDR) family.</text>
</comment>
<dbReference type="RefSeq" id="WP_091155813.1">
    <property type="nucleotide sequence ID" value="NZ_FNAI01000019.1"/>
</dbReference>
<dbReference type="PROSITE" id="PS00061">
    <property type="entry name" value="ADH_SHORT"/>
    <property type="match status" value="1"/>
</dbReference>
<sequence length="251" mass="26004">MESLKEKVVIITGAGSGIGQAAAVQFAAAGSKVVVADFSEKGGAETLQLISDAGGEAVFVKTDVSDSASVQAMVAKAVETYGRLDCAFNNAGVGGVSAPLHEYDEKVYDHTVAVDQKGVFLCMKYELQQFLKQGGKGSIVNMASTAGLDATPNMVAYSASKHAVVGMTKTAAIEYAEKGIRVNAICPGAIETPGLTQGEFAQFLDQYRANQPMKRFGTPQEVANAALWLCSDAASLITGVPLPTDGGLTAK</sequence>
<dbReference type="OrthoDB" id="597477at2"/>
<dbReference type="Pfam" id="PF13561">
    <property type="entry name" value="adh_short_C2"/>
    <property type="match status" value="1"/>
</dbReference>
<dbReference type="CDD" id="cd05233">
    <property type="entry name" value="SDR_c"/>
    <property type="match status" value="1"/>
</dbReference>
<dbReference type="AlphaFoldDB" id="A0A1G7LK20"/>
<accession>A0A1G7LK20</accession>
<dbReference type="FunFam" id="3.40.50.720:FF:000084">
    <property type="entry name" value="Short-chain dehydrogenase reductase"/>
    <property type="match status" value="1"/>
</dbReference>
<dbReference type="PRINTS" id="PR00081">
    <property type="entry name" value="GDHRDH"/>
</dbReference>
<dbReference type="InterPro" id="IPR020904">
    <property type="entry name" value="Sc_DH/Rdtase_CS"/>
</dbReference>
<evidence type="ECO:0000313" key="4">
    <source>
        <dbReference type="Proteomes" id="UP000199072"/>
    </source>
</evidence>
<dbReference type="SUPFAM" id="SSF51735">
    <property type="entry name" value="NAD(P)-binding Rossmann-fold domains"/>
    <property type="match status" value="1"/>
</dbReference>